<reference evidence="1 4" key="2">
    <citation type="submission" date="2018-07" db="EMBL/GenBank/DDBJ databases">
        <title>Genomic Encyclopedia of Archaeal and Bacterial Type Strains, Phase II (KMG-II): from individual species to whole genera.</title>
        <authorList>
            <person name="Goeker M."/>
        </authorList>
    </citation>
    <scope>NUCLEOTIDE SEQUENCE [LARGE SCALE GENOMIC DNA]</scope>
    <source>
        <strain evidence="1 4">JA575</strain>
    </source>
</reference>
<evidence type="ECO:0000313" key="1">
    <source>
        <dbReference type="EMBL" id="RED36214.1"/>
    </source>
</evidence>
<evidence type="ECO:0000313" key="3">
    <source>
        <dbReference type="Proteomes" id="UP000252631"/>
    </source>
</evidence>
<proteinExistence type="predicted"/>
<accession>A0A336JT55</accession>
<evidence type="ECO:0000313" key="4">
    <source>
        <dbReference type="Proteomes" id="UP000256343"/>
    </source>
</evidence>
<dbReference type="OrthoDB" id="10000428at2"/>
<gene>
    <name evidence="1" type="ORF">BJ125_108149</name>
    <name evidence="2" type="ORF">SAMN05892882_108149</name>
</gene>
<dbReference type="Proteomes" id="UP000252631">
    <property type="component" value="Unassembled WGS sequence"/>
</dbReference>
<dbReference type="AlphaFoldDB" id="A0A336JT55"/>
<name>A0A336JT55_9BRAD</name>
<keyword evidence="4" id="KW-1185">Reference proteome</keyword>
<evidence type="ECO:0000313" key="2">
    <source>
        <dbReference type="EMBL" id="SSW90774.1"/>
    </source>
</evidence>
<organism evidence="2 3">
    <name type="scientific">Rhodopseudomonas pentothenatexigens</name>
    <dbReference type="NCBI Taxonomy" id="999699"/>
    <lineage>
        <taxon>Bacteria</taxon>
        <taxon>Pseudomonadati</taxon>
        <taxon>Pseudomonadota</taxon>
        <taxon>Alphaproteobacteria</taxon>
        <taxon>Hyphomicrobiales</taxon>
        <taxon>Nitrobacteraceae</taxon>
        <taxon>Rhodopseudomonas</taxon>
    </lineage>
</organism>
<dbReference type="RefSeq" id="WP_114357839.1">
    <property type="nucleotide sequence ID" value="NZ_QRDT01000008.1"/>
</dbReference>
<protein>
    <submittedName>
        <fullName evidence="2">Uncharacterized protein</fullName>
    </submittedName>
</protein>
<sequence>MHENDTTPSGTDQSSEPNETLQFESLFTNRAAAASRDAARAKEPVALHSHINPAIHTLSLFVSPGLQLSSDQLLWVDLHARCIGDPRCAFHLVDVEISTLPTGCYAAAEGLPEDYHAATLQKLLCMSHSVVIAVTGEDGVEPRLPILPVQLTIRCREDQVAAWLDYVNRRRRANQPVAVIRAPKEGAAG</sequence>
<dbReference type="Proteomes" id="UP000256343">
    <property type="component" value="Unassembled WGS sequence"/>
</dbReference>
<reference evidence="2 3" key="1">
    <citation type="submission" date="2017-08" db="EMBL/GenBank/DDBJ databases">
        <authorList>
            <person name="de Groot N.N."/>
        </authorList>
    </citation>
    <scope>NUCLEOTIDE SEQUENCE [LARGE SCALE GENOMIC DNA]</scope>
    <source>
        <strain evidence="2 3">JA575</strain>
    </source>
</reference>
<dbReference type="EMBL" id="QRDT01000008">
    <property type="protein sequence ID" value="RED36214.1"/>
    <property type="molecule type" value="Genomic_DNA"/>
</dbReference>
<dbReference type="EMBL" id="UFQQ01000008">
    <property type="protein sequence ID" value="SSW90774.1"/>
    <property type="molecule type" value="Genomic_DNA"/>
</dbReference>